<dbReference type="RefSeq" id="WP_144854101.1">
    <property type="nucleotide sequence ID" value="NZ_VNJI01000059.1"/>
</dbReference>
<comment type="caution">
    <text evidence="2">The sequence shown here is derived from an EMBL/GenBank/DDBJ whole genome shotgun (WGS) entry which is preliminary data.</text>
</comment>
<organism evidence="2 3">
    <name type="scientific">Paenibacillus cremeus</name>
    <dbReference type="NCBI Taxonomy" id="2163881"/>
    <lineage>
        <taxon>Bacteria</taxon>
        <taxon>Bacillati</taxon>
        <taxon>Bacillota</taxon>
        <taxon>Bacilli</taxon>
        <taxon>Bacillales</taxon>
        <taxon>Paenibacillaceae</taxon>
        <taxon>Paenibacillus</taxon>
    </lineage>
</organism>
<dbReference type="Proteomes" id="UP000317036">
    <property type="component" value="Unassembled WGS sequence"/>
</dbReference>
<keyword evidence="3" id="KW-1185">Reference proteome</keyword>
<evidence type="ECO:0000313" key="2">
    <source>
        <dbReference type="EMBL" id="TVY05448.1"/>
    </source>
</evidence>
<dbReference type="AlphaFoldDB" id="A0A559JZY7"/>
<sequence>MAAYLSVWKLRFIMGLQYRAAALAGMATQLFFGFIFIMIFVAFYSQGTGQAPISLPNLVAYVWLQQVFLTFIMLWFRDTEIFQLITSGNIAYELCRPCGIYPFWFAKLLAQRLSSAILRCFPILIIVFILPEPYRMTPPPTLYSFVLFLITLVLGLLVIVAISMLIYISVFWTMSPTGSTLLIAVAGEFLAGMIIPVPLMPSWMQMITYLLPFRWTADFPFRVYSGQIPPVDAQWGILVQLLWLVVLVAVGQWCLKRALRQIVVQGG</sequence>
<feature type="transmembrane region" description="Helical" evidence="1">
    <location>
        <begin position="180"/>
        <end position="199"/>
    </location>
</feature>
<protein>
    <submittedName>
        <fullName evidence="2">ABC transporter permease</fullName>
    </submittedName>
</protein>
<feature type="transmembrane region" description="Helical" evidence="1">
    <location>
        <begin position="235"/>
        <end position="255"/>
    </location>
</feature>
<proteinExistence type="predicted"/>
<evidence type="ECO:0000256" key="1">
    <source>
        <dbReference type="SAM" id="Phobius"/>
    </source>
</evidence>
<feature type="transmembrane region" description="Helical" evidence="1">
    <location>
        <begin position="113"/>
        <end position="130"/>
    </location>
</feature>
<feature type="transmembrane region" description="Helical" evidence="1">
    <location>
        <begin position="58"/>
        <end position="76"/>
    </location>
</feature>
<feature type="transmembrane region" description="Helical" evidence="1">
    <location>
        <begin position="21"/>
        <end position="46"/>
    </location>
</feature>
<dbReference type="PANTHER" id="PTHR36832">
    <property type="entry name" value="SLR1174 PROTEIN-RELATED"/>
    <property type="match status" value="1"/>
</dbReference>
<keyword evidence="1" id="KW-0472">Membrane</keyword>
<feature type="transmembrane region" description="Helical" evidence="1">
    <location>
        <begin position="142"/>
        <end position="168"/>
    </location>
</feature>
<reference evidence="2 3" key="1">
    <citation type="submission" date="2019-07" db="EMBL/GenBank/DDBJ databases">
        <authorList>
            <person name="Kim J."/>
        </authorList>
    </citation>
    <scope>NUCLEOTIDE SEQUENCE [LARGE SCALE GENOMIC DNA]</scope>
    <source>
        <strain evidence="2 3">JC52</strain>
    </source>
</reference>
<name>A0A559JZY7_9BACL</name>
<keyword evidence="1" id="KW-0812">Transmembrane</keyword>
<dbReference type="OrthoDB" id="8582979at2"/>
<dbReference type="EMBL" id="VNJI01000059">
    <property type="protein sequence ID" value="TVY05448.1"/>
    <property type="molecule type" value="Genomic_DNA"/>
</dbReference>
<dbReference type="PANTHER" id="PTHR36832:SF2">
    <property type="entry name" value="INTEGRAL MEMBRANE PROTEIN"/>
    <property type="match status" value="1"/>
</dbReference>
<evidence type="ECO:0000313" key="3">
    <source>
        <dbReference type="Proteomes" id="UP000317036"/>
    </source>
</evidence>
<keyword evidence="1" id="KW-1133">Transmembrane helix</keyword>
<accession>A0A559JZY7</accession>
<gene>
    <name evidence="2" type="ORF">FPZ49_30440</name>
</gene>